<feature type="region of interest" description="Disordered" evidence="1">
    <location>
        <begin position="218"/>
        <end position="243"/>
    </location>
</feature>
<organism evidence="2 3">
    <name type="scientific">Ephemerocybe angulata</name>
    <dbReference type="NCBI Taxonomy" id="980116"/>
    <lineage>
        <taxon>Eukaryota</taxon>
        <taxon>Fungi</taxon>
        <taxon>Dikarya</taxon>
        <taxon>Basidiomycota</taxon>
        <taxon>Agaricomycotina</taxon>
        <taxon>Agaricomycetes</taxon>
        <taxon>Agaricomycetidae</taxon>
        <taxon>Agaricales</taxon>
        <taxon>Agaricineae</taxon>
        <taxon>Psathyrellaceae</taxon>
        <taxon>Ephemerocybe</taxon>
    </lineage>
</organism>
<proteinExistence type="predicted"/>
<comment type="caution">
    <text evidence="2">The sequence shown here is derived from an EMBL/GenBank/DDBJ whole genome shotgun (WGS) entry which is preliminary data.</text>
</comment>
<sequence length="493" mass="53809">MKRPESATHTGRGSGAQAGEVEARGGAMVQSFPSLRPYRPLWPRDASKSRIRQAQGDCGIDVGCVCRRLMERGEVDDVLRVKTLAGQADFYPDGWLEDGEDTSDVRGTDVHAVETVLNEYSDQRHLDQPALARALPCTPTWATSNRTIITGKESNNSEREPPRYPGKLGTLAYQGGGRYSARATLMNRSGASAAELYVQLPIEASVFYAPCPWTSRLPKKQNDVNKKRGKKSRADPQPMDQGKLRTTQPFEVDILLPEHLEQIRITEQKLSTLLVQNGDKWFHTFCNRCQDKKLPHDEGSSVPEVVPKTAAAIVRTRVRRPRYRPEDSAELSSSFHTKATSVYDVATVGLGGFEGLGTLGALQTDFAHSSPAGSSSSYGLGSGLIWPGPQAGPSQYSEVSTNLQTGALVPNWADTSAALSDRQLRLPEWNGASDDIDWTTLVIPTEPNAFSALQVDGLFGDLPPALEGAKLGWSRELNTDLTDNPEEILLPKA</sequence>
<name>A0A8H6HEL4_9AGAR</name>
<evidence type="ECO:0000313" key="2">
    <source>
        <dbReference type="EMBL" id="KAF6744361.1"/>
    </source>
</evidence>
<dbReference type="AlphaFoldDB" id="A0A8H6HEL4"/>
<feature type="region of interest" description="Disordered" evidence="1">
    <location>
        <begin position="1"/>
        <end position="24"/>
    </location>
</feature>
<dbReference type="EMBL" id="JACGCI010000123">
    <property type="protein sequence ID" value="KAF6744361.1"/>
    <property type="molecule type" value="Genomic_DNA"/>
</dbReference>
<reference evidence="2 3" key="1">
    <citation type="submission" date="2020-07" db="EMBL/GenBank/DDBJ databases">
        <title>Comparative genomics of pyrophilous fungi reveals a link between fire events and developmental genes.</title>
        <authorList>
            <consortium name="DOE Joint Genome Institute"/>
            <person name="Steindorff A.S."/>
            <person name="Carver A."/>
            <person name="Calhoun S."/>
            <person name="Stillman K."/>
            <person name="Liu H."/>
            <person name="Lipzen A."/>
            <person name="Pangilinan J."/>
            <person name="Labutti K."/>
            <person name="Bruns T.D."/>
            <person name="Grigoriev I.V."/>
        </authorList>
    </citation>
    <scope>NUCLEOTIDE SEQUENCE [LARGE SCALE GENOMIC DNA]</scope>
    <source>
        <strain evidence="2 3">CBS 144469</strain>
    </source>
</reference>
<evidence type="ECO:0000256" key="1">
    <source>
        <dbReference type="SAM" id="MobiDB-lite"/>
    </source>
</evidence>
<gene>
    <name evidence="2" type="ORF">DFP72DRAFT_857662</name>
</gene>
<keyword evidence="3" id="KW-1185">Reference proteome</keyword>
<dbReference type="Proteomes" id="UP000521943">
    <property type="component" value="Unassembled WGS sequence"/>
</dbReference>
<evidence type="ECO:0000313" key="3">
    <source>
        <dbReference type="Proteomes" id="UP000521943"/>
    </source>
</evidence>
<protein>
    <submittedName>
        <fullName evidence="2">Uncharacterized protein</fullName>
    </submittedName>
</protein>
<accession>A0A8H6HEL4</accession>